<gene>
    <name evidence="4" type="ORF">SAMN05421741_101333</name>
</gene>
<proteinExistence type="predicted"/>
<dbReference type="InterPro" id="IPR025102">
    <property type="entry name" value="DUF4026_N"/>
</dbReference>
<evidence type="ECO:0000259" key="1">
    <source>
        <dbReference type="Pfam" id="PF10077"/>
    </source>
</evidence>
<sequence length="425" mass="49500">MGLYEQIAEEGLRLASEMGVFGRNNSTDFTYNYFQNQLKQVKDFEVMSFEEVGVDTENPSLKKQFLLNIIYKQLPYDINLFVVESNVLDLDNYARINYIDENDVQLAKLESFYLESSMYFSTNILESFHLQLKVLTALIPNPTVLVDFMPARLLSGQWAVFSSKLITPPSPHYIYTIHGVFDEVDGEKVYWLHTHGLHRCGSVELEMIDIKNGVNELNGLLDAMVSKFIYEPANENEPFNIGYIGYDLNFSWVRWEEMVGQYPAEIPGGLQERSPEQENYGPCGIVYLLENDELYPPDVLAEDLKENPVYFIKNEETERMSALAYEQYHYYKKVFQQHNGDENWRFLIKLGLPIDEGEGNEHLWFDVTDINDDDTMNVILLNQPYQIEKYNQNDALVLPIEHLTDWLIYGPEKNYTPDSIYELFT</sequence>
<dbReference type="STRING" id="913024.SAMN05421741_101333"/>
<dbReference type="InterPro" id="IPR018756">
    <property type="entry name" value="DUF2314"/>
</dbReference>
<dbReference type="Proteomes" id="UP000199036">
    <property type="component" value="Unassembled WGS sequence"/>
</dbReference>
<dbReference type="Pfam" id="PF22789">
    <property type="entry name" value="DUF4026_C"/>
    <property type="match status" value="1"/>
</dbReference>
<evidence type="ECO:0000259" key="3">
    <source>
        <dbReference type="Pfam" id="PF22789"/>
    </source>
</evidence>
<name>A0A1I4WQQ1_9FLAO</name>
<dbReference type="Pfam" id="PF13218">
    <property type="entry name" value="DUF4026_N"/>
    <property type="match status" value="1"/>
</dbReference>
<keyword evidence="5" id="KW-1185">Reference proteome</keyword>
<evidence type="ECO:0000259" key="2">
    <source>
        <dbReference type="Pfam" id="PF13218"/>
    </source>
</evidence>
<dbReference type="InterPro" id="IPR053886">
    <property type="entry name" value="DUF4026_middle"/>
</dbReference>
<dbReference type="EMBL" id="FOVI01000001">
    <property type="protein sequence ID" value="SFN15349.1"/>
    <property type="molecule type" value="Genomic_DNA"/>
</dbReference>
<feature type="domain" description="DUF4026" evidence="3">
    <location>
        <begin position="177"/>
        <end position="281"/>
    </location>
</feature>
<organism evidence="4 5">
    <name type="scientific">Paenimyroides ummariense</name>
    <dbReference type="NCBI Taxonomy" id="913024"/>
    <lineage>
        <taxon>Bacteria</taxon>
        <taxon>Pseudomonadati</taxon>
        <taxon>Bacteroidota</taxon>
        <taxon>Flavobacteriia</taxon>
        <taxon>Flavobacteriales</taxon>
        <taxon>Flavobacteriaceae</taxon>
        <taxon>Paenimyroides</taxon>
    </lineage>
</organism>
<dbReference type="AlphaFoldDB" id="A0A1I4WQQ1"/>
<dbReference type="Pfam" id="PF10077">
    <property type="entry name" value="DUF2314"/>
    <property type="match status" value="1"/>
</dbReference>
<accession>A0A1I4WQQ1</accession>
<evidence type="ECO:0000313" key="4">
    <source>
        <dbReference type="EMBL" id="SFN15349.1"/>
    </source>
</evidence>
<feature type="domain" description="DUF4026" evidence="2">
    <location>
        <begin position="16"/>
        <end position="169"/>
    </location>
</feature>
<dbReference type="RefSeq" id="WP_091517987.1">
    <property type="nucleotide sequence ID" value="NZ_FOVI01000001.1"/>
</dbReference>
<reference evidence="5" key="1">
    <citation type="submission" date="2016-10" db="EMBL/GenBank/DDBJ databases">
        <authorList>
            <person name="Varghese N."/>
            <person name="Submissions S."/>
        </authorList>
    </citation>
    <scope>NUCLEOTIDE SEQUENCE [LARGE SCALE GENOMIC DNA]</scope>
    <source>
        <strain evidence="5">DS-12</strain>
    </source>
</reference>
<protein>
    <submittedName>
        <fullName evidence="4">Uncharacterized protein</fullName>
    </submittedName>
</protein>
<evidence type="ECO:0000313" key="5">
    <source>
        <dbReference type="Proteomes" id="UP000199036"/>
    </source>
</evidence>
<dbReference type="OrthoDB" id="1846902at2"/>
<feature type="domain" description="DUF2314" evidence="1">
    <location>
        <begin position="324"/>
        <end position="413"/>
    </location>
</feature>